<dbReference type="EMBL" id="FONH01000011">
    <property type="protein sequence ID" value="SFF25341.1"/>
    <property type="molecule type" value="Genomic_DNA"/>
</dbReference>
<sequence>MQRQLGRLPAQLAERPACPAELAYLAEWLGQLPTPLTHTELHHWTQLTARRLDRWEVEALMMLDRIRSDG</sequence>
<evidence type="ECO:0000313" key="2">
    <source>
        <dbReference type="Proteomes" id="UP000199477"/>
    </source>
</evidence>
<dbReference type="Pfam" id="PF23812">
    <property type="entry name" value="Phage_TAC_18"/>
    <property type="match status" value="1"/>
</dbReference>
<proteinExistence type="predicted"/>
<dbReference type="InterPro" id="IPR056919">
    <property type="entry name" value="Phage_TAC_18"/>
</dbReference>
<keyword evidence="2" id="KW-1185">Reference proteome</keyword>
<gene>
    <name evidence="1" type="ORF">SAMN02799615_02872</name>
</gene>
<name>A0A1I2H9R1_9GAMM</name>
<reference evidence="2" key="1">
    <citation type="submission" date="2016-10" db="EMBL/GenBank/DDBJ databases">
        <authorList>
            <person name="Varghese N."/>
            <person name="Submissions S."/>
        </authorList>
    </citation>
    <scope>NUCLEOTIDE SEQUENCE [LARGE SCALE GENOMIC DNA]</scope>
    <source>
        <strain evidence="2">UNC178MFTsu3.1</strain>
    </source>
</reference>
<protein>
    <submittedName>
        <fullName evidence="1">Uncharacterized protein</fullName>
    </submittedName>
</protein>
<dbReference type="RefSeq" id="WP_026634999.1">
    <property type="nucleotide sequence ID" value="NZ_FONH01000011.1"/>
</dbReference>
<evidence type="ECO:0000313" key="1">
    <source>
        <dbReference type="EMBL" id="SFF25341.1"/>
    </source>
</evidence>
<dbReference type="Proteomes" id="UP000199477">
    <property type="component" value="Unassembled WGS sequence"/>
</dbReference>
<dbReference type="AlphaFoldDB" id="A0A1I2H9R1"/>
<organism evidence="1 2">
    <name type="scientific">Dyella marensis</name>
    <dbReference type="NCBI Taxonomy" id="500610"/>
    <lineage>
        <taxon>Bacteria</taxon>
        <taxon>Pseudomonadati</taxon>
        <taxon>Pseudomonadota</taxon>
        <taxon>Gammaproteobacteria</taxon>
        <taxon>Lysobacterales</taxon>
        <taxon>Rhodanobacteraceae</taxon>
        <taxon>Dyella</taxon>
    </lineage>
</organism>
<dbReference type="STRING" id="500610.SAMN02799615_02872"/>
<accession>A0A1I2H9R1</accession>